<dbReference type="EMBL" id="JAHYIQ010000032">
    <property type="protein sequence ID" value="KAK1120174.1"/>
    <property type="molecule type" value="Genomic_DNA"/>
</dbReference>
<keyword evidence="3" id="KW-1185">Reference proteome</keyword>
<name>A0AA40FJT8_9HYME</name>
<feature type="compositionally biased region" description="Basic and acidic residues" evidence="1">
    <location>
        <begin position="152"/>
        <end position="165"/>
    </location>
</feature>
<dbReference type="AlphaFoldDB" id="A0AA40FJT8"/>
<protein>
    <submittedName>
        <fullName evidence="2">Uncharacterized protein</fullName>
    </submittedName>
</protein>
<gene>
    <name evidence="2" type="ORF">K0M31_012545</name>
</gene>
<evidence type="ECO:0000256" key="1">
    <source>
        <dbReference type="SAM" id="MobiDB-lite"/>
    </source>
</evidence>
<dbReference type="Proteomes" id="UP001177670">
    <property type="component" value="Unassembled WGS sequence"/>
</dbReference>
<proteinExistence type="predicted"/>
<feature type="compositionally biased region" description="Basic and acidic residues" evidence="1">
    <location>
        <begin position="172"/>
        <end position="182"/>
    </location>
</feature>
<feature type="compositionally biased region" description="Acidic residues" evidence="1">
    <location>
        <begin position="190"/>
        <end position="211"/>
    </location>
</feature>
<organism evidence="2 3">
    <name type="scientific">Melipona bicolor</name>
    <dbReference type="NCBI Taxonomy" id="60889"/>
    <lineage>
        <taxon>Eukaryota</taxon>
        <taxon>Metazoa</taxon>
        <taxon>Ecdysozoa</taxon>
        <taxon>Arthropoda</taxon>
        <taxon>Hexapoda</taxon>
        <taxon>Insecta</taxon>
        <taxon>Pterygota</taxon>
        <taxon>Neoptera</taxon>
        <taxon>Endopterygota</taxon>
        <taxon>Hymenoptera</taxon>
        <taxon>Apocrita</taxon>
        <taxon>Aculeata</taxon>
        <taxon>Apoidea</taxon>
        <taxon>Anthophila</taxon>
        <taxon>Apidae</taxon>
        <taxon>Melipona</taxon>
    </lineage>
</organism>
<evidence type="ECO:0000313" key="3">
    <source>
        <dbReference type="Proteomes" id="UP001177670"/>
    </source>
</evidence>
<reference evidence="2" key="1">
    <citation type="submission" date="2021-10" db="EMBL/GenBank/DDBJ databases">
        <title>Melipona bicolor Genome sequencing and assembly.</title>
        <authorList>
            <person name="Araujo N.S."/>
            <person name="Arias M.C."/>
        </authorList>
    </citation>
    <scope>NUCLEOTIDE SEQUENCE</scope>
    <source>
        <strain evidence="2">USP_2M_L1-L4_2017</strain>
        <tissue evidence="2">Whole body</tissue>
    </source>
</reference>
<evidence type="ECO:0000313" key="2">
    <source>
        <dbReference type="EMBL" id="KAK1120174.1"/>
    </source>
</evidence>
<accession>A0AA40FJT8</accession>
<feature type="region of interest" description="Disordered" evidence="1">
    <location>
        <begin position="146"/>
        <end position="230"/>
    </location>
</feature>
<comment type="caution">
    <text evidence="2">The sequence shown here is derived from an EMBL/GenBank/DDBJ whole genome shotgun (WGS) entry which is preliminary data.</text>
</comment>
<sequence length="230" mass="25738">MSSPSNHTKRKIVRTVVSLHKGPATSQIAQPADSWKLFFAFSLLSEVATDVKIRILADAFIKIIRRRRLELVVPWTNNNDDDDDSDDGTKKRRLARVACWPRTSSRMELRAWQPTSALAPIIRGFTVNSFSQTRVAEKERVNSIGLHWQSGENREETESGGREEAINSESCSKGREKGDKAECNLALDAEKEEEGEEEEEEEEEEKEEEEGPLAGGSHRCGARRGQSAAA</sequence>